<evidence type="ECO:0000259" key="1">
    <source>
        <dbReference type="Pfam" id="PF00155"/>
    </source>
</evidence>
<dbReference type="GO" id="GO:0030170">
    <property type="term" value="F:pyridoxal phosphate binding"/>
    <property type="evidence" value="ECO:0007669"/>
    <property type="project" value="InterPro"/>
</dbReference>
<dbReference type="Proteomes" id="UP000035054">
    <property type="component" value="Unassembled WGS sequence"/>
</dbReference>
<name>A0A6N3X8Q6_9SYNE</name>
<gene>
    <name evidence="2" type="ORF">TH68_04810</name>
</gene>
<comment type="caution">
    <text evidence="2">The sequence shown here is derived from an EMBL/GenBank/DDBJ whole genome shotgun (WGS) entry which is preliminary data.</text>
</comment>
<dbReference type="EMBL" id="JXUO01000162">
    <property type="protein sequence ID" value="KKZ14446.1"/>
    <property type="molecule type" value="Genomic_DNA"/>
</dbReference>
<sequence>LQRLPSLEPERQALLARATQLRRRLVALGYPRPPGHGPVVPILVGDEEVAMALQRRMEEAGLLVAAIRPPTVPQGAARLRVVLRLGQPPQAMDTLVQTLLAGQHR</sequence>
<feature type="non-terminal residue" evidence="2">
    <location>
        <position position="1"/>
    </location>
</feature>
<dbReference type="Gene3D" id="3.90.1150.10">
    <property type="entry name" value="Aspartate Aminotransferase, domain 1"/>
    <property type="match status" value="1"/>
</dbReference>
<protein>
    <recommendedName>
        <fullName evidence="1">Aminotransferase class I/classII large domain-containing protein</fullName>
    </recommendedName>
</protein>
<organism evidence="2 3">
    <name type="scientific">Candidatus Synechococcus spongiarum 142</name>
    <dbReference type="NCBI Taxonomy" id="1608213"/>
    <lineage>
        <taxon>Bacteria</taxon>
        <taxon>Bacillati</taxon>
        <taxon>Cyanobacteriota</taxon>
        <taxon>Cyanophyceae</taxon>
        <taxon>Synechococcales</taxon>
        <taxon>Synechococcaceae</taxon>
        <taxon>Synechococcus</taxon>
    </lineage>
</organism>
<evidence type="ECO:0000313" key="2">
    <source>
        <dbReference type="EMBL" id="KKZ14446.1"/>
    </source>
</evidence>
<dbReference type="InterPro" id="IPR015424">
    <property type="entry name" value="PyrdxlP-dep_Trfase"/>
</dbReference>
<dbReference type="SUPFAM" id="SSF53383">
    <property type="entry name" value="PLP-dependent transferases"/>
    <property type="match status" value="1"/>
</dbReference>
<dbReference type="AlphaFoldDB" id="A0A6N3X8Q6"/>
<feature type="domain" description="Aminotransferase class I/classII large" evidence="1">
    <location>
        <begin position="4"/>
        <end position="98"/>
    </location>
</feature>
<proteinExistence type="predicted"/>
<reference evidence="2 3" key="1">
    <citation type="submission" date="2015-01" db="EMBL/GenBank/DDBJ databases">
        <title>Lifestyle Evolution in Cyanobacterial Symbionts of Sponges.</title>
        <authorList>
            <person name="Burgsdorf I."/>
            <person name="Slaby B.M."/>
            <person name="Handley K.M."/>
            <person name="Haber M."/>
            <person name="Blom J."/>
            <person name="Marshall C.W."/>
            <person name="Gilbert J.A."/>
            <person name="Hentschel U."/>
            <person name="Steindler L."/>
        </authorList>
    </citation>
    <scope>NUCLEOTIDE SEQUENCE [LARGE SCALE GENOMIC DNA]</scope>
    <source>
        <strain evidence="2">142</strain>
    </source>
</reference>
<accession>A0A6N3X8Q6</accession>
<evidence type="ECO:0000313" key="3">
    <source>
        <dbReference type="Proteomes" id="UP000035054"/>
    </source>
</evidence>
<dbReference type="Pfam" id="PF00155">
    <property type="entry name" value="Aminotran_1_2"/>
    <property type="match status" value="1"/>
</dbReference>
<dbReference type="InterPro" id="IPR004839">
    <property type="entry name" value="Aminotransferase_I/II_large"/>
</dbReference>
<dbReference type="InterPro" id="IPR015422">
    <property type="entry name" value="PyrdxlP-dep_Trfase_small"/>
</dbReference>